<dbReference type="FunFam" id="3.40.50.300:FF:000006">
    <property type="entry name" value="DNA-binding transcriptional regulator NtrC"/>
    <property type="match status" value="1"/>
</dbReference>
<dbReference type="SMART" id="SM00382">
    <property type="entry name" value="AAA"/>
    <property type="match status" value="1"/>
</dbReference>
<evidence type="ECO:0000256" key="1">
    <source>
        <dbReference type="ARBA" id="ARBA00022741"/>
    </source>
</evidence>
<dbReference type="PROSITE" id="PS50045">
    <property type="entry name" value="SIGMA54_INTERACT_4"/>
    <property type="match status" value="1"/>
</dbReference>
<dbReference type="CDD" id="cd00009">
    <property type="entry name" value="AAA"/>
    <property type="match status" value="1"/>
</dbReference>
<dbReference type="Gene3D" id="1.10.8.60">
    <property type="match status" value="1"/>
</dbReference>
<dbReference type="PANTHER" id="PTHR32071:SF21">
    <property type="entry name" value="TRANSCRIPTIONAL REGULATORY PROTEIN FLGR"/>
    <property type="match status" value="1"/>
</dbReference>
<dbReference type="Gene3D" id="1.10.10.60">
    <property type="entry name" value="Homeodomain-like"/>
    <property type="match status" value="1"/>
</dbReference>
<dbReference type="PROSITE" id="PS00675">
    <property type="entry name" value="SIGMA54_INTERACT_1"/>
    <property type="match status" value="1"/>
</dbReference>
<evidence type="ECO:0000256" key="4">
    <source>
        <dbReference type="ARBA" id="ARBA00023125"/>
    </source>
</evidence>
<dbReference type="Pfam" id="PF25601">
    <property type="entry name" value="AAA_lid_14"/>
    <property type="match status" value="1"/>
</dbReference>
<comment type="caution">
    <text evidence="7">The sequence shown here is derived from an EMBL/GenBank/DDBJ whole genome shotgun (WGS) entry which is preliminary data.</text>
</comment>
<dbReference type="InterPro" id="IPR009057">
    <property type="entry name" value="Homeodomain-like_sf"/>
</dbReference>
<accession>A0A1Z9YWR2</accession>
<evidence type="ECO:0000256" key="2">
    <source>
        <dbReference type="ARBA" id="ARBA00022840"/>
    </source>
</evidence>
<dbReference type="GO" id="GO:0005524">
    <property type="term" value="F:ATP binding"/>
    <property type="evidence" value="ECO:0007669"/>
    <property type="project" value="UniProtKB-KW"/>
</dbReference>
<dbReference type="GO" id="GO:0003677">
    <property type="term" value="F:DNA binding"/>
    <property type="evidence" value="ECO:0007669"/>
    <property type="project" value="UniProtKB-KW"/>
</dbReference>
<sequence>MSILIHPDSRRLIKSERATAMVYEDKKSRALLARIEQIASSEASVLIIGDTGTGKELVARHVHMLSQRKDGPFVAVNCGAFTESLAESELFGHEKGAFTGALYHKMGWFEAANNGTLFLDEIGDLSLSLQVKLLRVLQEREIYRVGSLKPIKLNVRVIAATNVQLDEAVQAGKFREDLFYRLNVVRLKILPLADRPDDILPLANHFVTEYSRRLGYIRPKFSPEAERKLLGYAYPGNIRELENAIHHALLVCKNNEIQPTDFCFATLARQASHPSYRNSESTLDHMRPTGLSFENAENLLPKQMLQQSLLKIFESGSALSHETIDRLIEETTIRVAYEYCHRNQMQTAKLLGVSRNVVRNRLLKFGIIGEEISSVIDINAF</sequence>
<dbReference type="AlphaFoldDB" id="A0A1Z9YWR2"/>
<evidence type="ECO:0000256" key="5">
    <source>
        <dbReference type="ARBA" id="ARBA00023163"/>
    </source>
</evidence>
<gene>
    <name evidence="7" type="ORF">CAP51_11910</name>
</gene>
<keyword evidence="1" id="KW-0547">Nucleotide-binding</keyword>
<protein>
    <submittedName>
        <fullName evidence="7">Fis family transcriptional regulator</fullName>
    </submittedName>
</protein>
<dbReference type="InterPro" id="IPR025662">
    <property type="entry name" value="Sigma_54_int_dom_ATP-bd_1"/>
</dbReference>
<name>A0A1Z9YWR2_9GAMM</name>
<evidence type="ECO:0000313" key="8">
    <source>
        <dbReference type="Proteomes" id="UP000196536"/>
    </source>
</evidence>
<dbReference type="GO" id="GO:0006355">
    <property type="term" value="P:regulation of DNA-templated transcription"/>
    <property type="evidence" value="ECO:0007669"/>
    <property type="project" value="InterPro"/>
</dbReference>
<keyword evidence="2" id="KW-0067">ATP-binding</keyword>
<dbReference type="OrthoDB" id="9804019at2"/>
<dbReference type="SUPFAM" id="SSF52540">
    <property type="entry name" value="P-loop containing nucleoside triphosphate hydrolases"/>
    <property type="match status" value="1"/>
</dbReference>
<dbReference type="InterPro" id="IPR025944">
    <property type="entry name" value="Sigma_54_int_dom_CS"/>
</dbReference>
<dbReference type="InterPro" id="IPR002078">
    <property type="entry name" value="Sigma_54_int"/>
</dbReference>
<feature type="domain" description="Sigma-54 factor interaction" evidence="6">
    <location>
        <begin position="21"/>
        <end position="250"/>
    </location>
</feature>
<keyword evidence="3" id="KW-0805">Transcription regulation</keyword>
<organism evidence="7 8">
    <name type="scientific">Acinetobacter populi</name>
    <dbReference type="NCBI Taxonomy" id="1582270"/>
    <lineage>
        <taxon>Bacteria</taxon>
        <taxon>Pseudomonadati</taxon>
        <taxon>Pseudomonadota</taxon>
        <taxon>Gammaproteobacteria</taxon>
        <taxon>Moraxellales</taxon>
        <taxon>Moraxellaceae</taxon>
        <taxon>Acinetobacter</taxon>
    </lineage>
</organism>
<dbReference type="InterPro" id="IPR027417">
    <property type="entry name" value="P-loop_NTPase"/>
</dbReference>
<dbReference type="EMBL" id="NEXX01000004">
    <property type="protein sequence ID" value="OUY06630.1"/>
    <property type="molecule type" value="Genomic_DNA"/>
</dbReference>
<dbReference type="SUPFAM" id="SSF46689">
    <property type="entry name" value="Homeodomain-like"/>
    <property type="match status" value="1"/>
</dbReference>
<dbReference type="PROSITE" id="PS00688">
    <property type="entry name" value="SIGMA54_INTERACT_3"/>
    <property type="match status" value="1"/>
</dbReference>
<evidence type="ECO:0000256" key="3">
    <source>
        <dbReference type="ARBA" id="ARBA00023015"/>
    </source>
</evidence>
<evidence type="ECO:0000313" key="7">
    <source>
        <dbReference type="EMBL" id="OUY06630.1"/>
    </source>
</evidence>
<evidence type="ECO:0000259" key="6">
    <source>
        <dbReference type="PROSITE" id="PS50045"/>
    </source>
</evidence>
<keyword evidence="5" id="KW-0804">Transcription</keyword>
<dbReference type="RefSeq" id="WP_087620987.1">
    <property type="nucleotide sequence ID" value="NZ_NEXX01000004.1"/>
</dbReference>
<dbReference type="Proteomes" id="UP000196536">
    <property type="component" value="Unassembled WGS sequence"/>
</dbReference>
<dbReference type="PROSITE" id="PS00676">
    <property type="entry name" value="SIGMA54_INTERACT_2"/>
    <property type="match status" value="1"/>
</dbReference>
<dbReference type="Pfam" id="PF00158">
    <property type="entry name" value="Sigma54_activat"/>
    <property type="match status" value="1"/>
</dbReference>
<reference evidence="7 8" key="1">
    <citation type="submission" date="2017-05" db="EMBL/GenBank/DDBJ databases">
        <title>Acinetobacter populi ANC 5415 (= PBJ7), whole genome shotgun sequencing project.</title>
        <authorList>
            <person name="Nemec A."/>
            <person name="Radolfova-Krizova L."/>
        </authorList>
    </citation>
    <scope>NUCLEOTIDE SEQUENCE [LARGE SCALE GENOMIC DNA]</scope>
    <source>
        <strain evidence="7 8">PBJ7</strain>
    </source>
</reference>
<dbReference type="InterPro" id="IPR058031">
    <property type="entry name" value="AAA_lid_NorR"/>
</dbReference>
<dbReference type="InterPro" id="IPR025943">
    <property type="entry name" value="Sigma_54_int_dom_ATP-bd_2"/>
</dbReference>
<dbReference type="PANTHER" id="PTHR32071">
    <property type="entry name" value="TRANSCRIPTIONAL REGULATORY PROTEIN"/>
    <property type="match status" value="1"/>
</dbReference>
<keyword evidence="8" id="KW-1185">Reference proteome</keyword>
<keyword evidence="4" id="KW-0238">DNA-binding</keyword>
<dbReference type="Gene3D" id="3.40.50.300">
    <property type="entry name" value="P-loop containing nucleotide triphosphate hydrolases"/>
    <property type="match status" value="1"/>
</dbReference>
<dbReference type="InterPro" id="IPR003593">
    <property type="entry name" value="AAA+_ATPase"/>
</dbReference>
<proteinExistence type="predicted"/>